<dbReference type="AlphaFoldDB" id="F3GMQ4"/>
<dbReference type="Proteomes" id="UP000004986">
    <property type="component" value="Unassembled WGS sequence"/>
</dbReference>
<name>F3GMQ4_PSESJ</name>
<keyword evidence="2" id="KW-1185">Reference proteome</keyword>
<comment type="caution">
    <text evidence="1">The sequence shown here is derived from an EMBL/GenBank/DDBJ whole genome shotgun (WGS) entry which is preliminary data.</text>
</comment>
<protein>
    <submittedName>
        <fullName evidence="1">Uncharacterized protein</fullName>
    </submittedName>
</protein>
<gene>
    <name evidence="1" type="ORF">PSYPI_41074</name>
</gene>
<feature type="non-terminal residue" evidence="1">
    <location>
        <position position="1"/>
    </location>
</feature>
<evidence type="ECO:0000313" key="1">
    <source>
        <dbReference type="EMBL" id="EGH48357.1"/>
    </source>
</evidence>
<dbReference type="HOGENOM" id="CLU_3400795_0_0_6"/>
<dbReference type="EMBL" id="AEAI01003040">
    <property type="protein sequence ID" value="EGH48357.1"/>
    <property type="molecule type" value="Genomic_DNA"/>
</dbReference>
<evidence type="ECO:0000313" key="2">
    <source>
        <dbReference type="Proteomes" id="UP000004986"/>
    </source>
</evidence>
<proteinExistence type="predicted"/>
<reference evidence="1 2" key="1">
    <citation type="journal article" date="2011" name="PLoS Pathog.">
        <title>Dynamic evolution of pathogenicity revealed by sequencing and comparative genomics of 19 Pseudomonas syringae isolates.</title>
        <authorList>
            <person name="Baltrus D.A."/>
            <person name="Nishimura M.T."/>
            <person name="Romanchuk A."/>
            <person name="Chang J.H."/>
            <person name="Mukhtar M.S."/>
            <person name="Cherkis K."/>
            <person name="Roach J."/>
            <person name="Grant S.R."/>
            <person name="Jones C.D."/>
            <person name="Dangl J.L."/>
        </authorList>
    </citation>
    <scope>NUCLEOTIDE SEQUENCE [LARGE SCALE GENOMIC DNA]</scope>
    <source>
        <strain evidence="1 2">1704B</strain>
    </source>
</reference>
<accession>F3GMQ4</accession>
<sequence>KLLGIQLHFRAMPDPWAVKLVLIQTASCTA</sequence>
<organism evidence="1 2">
    <name type="scientific">Pseudomonas syringae pv. pisi str. 1704B</name>
    <dbReference type="NCBI Taxonomy" id="629263"/>
    <lineage>
        <taxon>Bacteria</taxon>
        <taxon>Pseudomonadati</taxon>
        <taxon>Pseudomonadota</taxon>
        <taxon>Gammaproteobacteria</taxon>
        <taxon>Pseudomonadales</taxon>
        <taxon>Pseudomonadaceae</taxon>
        <taxon>Pseudomonas</taxon>
        <taxon>Pseudomonas syringae</taxon>
    </lineage>
</organism>